<evidence type="ECO:0000313" key="2">
    <source>
        <dbReference type="WBParaSite" id="ES5_v2.g25369.t1"/>
    </source>
</evidence>
<protein>
    <submittedName>
        <fullName evidence="2">Uncharacterized protein</fullName>
    </submittedName>
</protein>
<dbReference type="Proteomes" id="UP000887579">
    <property type="component" value="Unplaced"/>
</dbReference>
<reference evidence="2" key="1">
    <citation type="submission" date="2022-11" db="UniProtKB">
        <authorList>
            <consortium name="WormBaseParasite"/>
        </authorList>
    </citation>
    <scope>IDENTIFICATION</scope>
</reference>
<name>A0AC34G724_9BILA</name>
<evidence type="ECO:0000313" key="1">
    <source>
        <dbReference type="Proteomes" id="UP000887579"/>
    </source>
</evidence>
<sequence length="107" mass="12384">MNIVPQPDIIKKSKEIERPSTWTGLSVYWFSFDSLSQMAFRRLLPKTVEYLEKKLEAVTLNGYNIVGDGTPQAFIPILTGKTELELPLTRKRTNVFEFTMFWLGKLL</sequence>
<accession>A0AC34G724</accession>
<organism evidence="1 2">
    <name type="scientific">Panagrolaimus sp. ES5</name>
    <dbReference type="NCBI Taxonomy" id="591445"/>
    <lineage>
        <taxon>Eukaryota</taxon>
        <taxon>Metazoa</taxon>
        <taxon>Ecdysozoa</taxon>
        <taxon>Nematoda</taxon>
        <taxon>Chromadorea</taxon>
        <taxon>Rhabditida</taxon>
        <taxon>Tylenchina</taxon>
        <taxon>Panagrolaimomorpha</taxon>
        <taxon>Panagrolaimoidea</taxon>
        <taxon>Panagrolaimidae</taxon>
        <taxon>Panagrolaimus</taxon>
    </lineage>
</organism>
<dbReference type="WBParaSite" id="ES5_v2.g25369.t1">
    <property type="protein sequence ID" value="ES5_v2.g25369.t1"/>
    <property type="gene ID" value="ES5_v2.g25369"/>
</dbReference>
<proteinExistence type="predicted"/>